<dbReference type="InterPro" id="IPR000312">
    <property type="entry name" value="Glycosyl_Trfase_fam3"/>
</dbReference>
<keyword evidence="3" id="KW-0028">Amino-acid biosynthesis</keyword>
<evidence type="ECO:0000256" key="3">
    <source>
        <dbReference type="ARBA" id="ARBA00022605"/>
    </source>
</evidence>
<dbReference type="NCBIfam" id="TIGR01245">
    <property type="entry name" value="trpD"/>
    <property type="match status" value="1"/>
</dbReference>
<sequence length="471" mass="50334">MSSAHFQSDRLFYLADRALYQSAASKLIKKGCVATAPCYAAFCLASQRTSNKQGNCPCISIRSATCLPSTSPIISQMSVSDFQPVLRRIVEYCQQYHLHHHSINGQNDSTSATQTDLPILADLQTTIRVLADENASVPAQFAGLLTALSVAGLDRNELVIKTFVQGILSQWNLGAGLVDRRSQKHDPAVNPICDIVGTGGDGFNTFNVSTTAAIVAAGAGVKVCKHGNRASSSASGSADLLMAVGIPLDALGPSQVAQLIEDPALDFNFLFSPKFYPIFARLSPIRKALGFPTIFNLLGPLLNPARPDRLIIGVTKPELGPIFCRVLHLCGSSKSWVVCSEEGLDEISTAGETSLWRLESDGSIRHQRISPTETFGLPCHSLDLLTGQSAQENLQMLYDLLDGKIETAKHKAILDFVLLNASALLVLAGKTDDFKQGVQLARNSLLSGKAKAAVNSFKVKAQAIASLGSKA</sequence>
<dbReference type="InterPro" id="IPR005940">
    <property type="entry name" value="Anthranilate_Pribosyl_Tfrase"/>
</dbReference>
<evidence type="ECO:0000256" key="4">
    <source>
        <dbReference type="ARBA" id="ARBA00022676"/>
    </source>
</evidence>
<evidence type="ECO:0000256" key="2">
    <source>
        <dbReference type="ARBA" id="ARBA00011948"/>
    </source>
</evidence>
<keyword evidence="12" id="KW-1185">Reference proteome</keyword>
<dbReference type="OrthoDB" id="427800at2759"/>
<keyword evidence="6" id="KW-0822">Tryptophan biosynthesis</keyword>
<dbReference type="GO" id="GO:0000162">
    <property type="term" value="P:L-tryptophan biosynthetic process"/>
    <property type="evidence" value="ECO:0007669"/>
    <property type="project" value="UniProtKB-KW"/>
</dbReference>
<dbReference type="STRING" id="200324.A0A2N5TY99"/>
<dbReference type="HAMAP" id="MF_00211">
    <property type="entry name" value="TrpD"/>
    <property type="match status" value="1"/>
</dbReference>
<comment type="caution">
    <text evidence="11">The sequence shown here is derived from an EMBL/GenBank/DDBJ whole genome shotgun (WGS) entry which is preliminary data.</text>
</comment>
<accession>A0A2N5TY99</accession>
<keyword evidence="7" id="KW-0057">Aromatic amino acid biosynthesis</keyword>
<comment type="pathway">
    <text evidence="1">Amino-acid biosynthesis; L-tryptophan biosynthesis; L-tryptophan from chorismate: step 2/5.</text>
</comment>
<evidence type="ECO:0000256" key="9">
    <source>
        <dbReference type="ARBA" id="ARBA00071401"/>
    </source>
</evidence>
<dbReference type="Proteomes" id="UP000235388">
    <property type="component" value="Unassembled WGS sequence"/>
</dbReference>
<proteinExistence type="inferred from homology"/>
<dbReference type="InterPro" id="IPR035902">
    <property type="entry name" value="Nuc_phospho_transferase"/>
</dbReference>
<dbReference type="GO" id="GO:0005829">
    <property type="term" value="C:cytosol"/>
    <property type="evidence" value="ECO:0007669"/>
    <property type="project" value="TreeGrafter"/>
</dbReference>
<organism evidence="11 12">
    <name type="scientific">Puccinia coronata f. sp. avenae</name>
    <dbReference type="NCBI Taxonomy" id="200324"/>
    <lineage>
        <taxon>Eukaryota</taxon>
        <taxon>Fungi</taxon>
        <taxon>Dikarya</taxon>
        <taxon>Basidiomycota</taxon>
        <taxon>Pucciniomycotina</taxon>
        <taxon>Pucciniomycetes</taxon>
        <taxon>Pucciniales</taxon>
        <taxon>Pucciniaceae</taxon>
        <taxon>Puccinia</taxon>
    </lineage>
</organism>
<dbReference type="EC" id="2.4.2.18" evidence="2"/>
<evidence type="ECO:0000256" key="6">
    <source>
        <dbReference type="ARBA" id="ARBA00022822"/>
    </source>
</evidence>
<comment type="similarity">
    <text evidence="8">Belongs to the anthranilate phosphoribosyltransferase family.</text>
</comment>
<evidence type="ECO:0000313" key="11">
    <source>
        <dbReference type="EMBL" id="PLW30442.1"/>
    </source>
</evidence>
<gene>
    <name evidence="11" type="ORF">PCANC_21199</name>
</gene>
<evidence type="ECO:0000256" key="1">
    <source>
        <dbReference type="ARBA" id="ARBA00004907"/>
    </source>
</evidence>
<dbReference type="SUPFAM" id="SSF52418">
    <property type="entry name" value="Nucleoside phosphorylase/phosphoribosyltransferase catalytic domain"/>
    <property type="match status" value="1"/>
</dbReference>
<evidence type="ECO:0000256" key="7">
    <source>
        <dbReference type="ARBA" id="ARBA00023141"/>
    </source>
</evidence>
<keyword evidence="5" id="KW-0808">Transferase</keyword>
<feature type="domain" description="Glycosyl transferase family 3" evidence="10">
    <location>
        <begin position="191"/>
        <end position="450"/>
    </location>
</feature>
<dbReference type="AlphaFoldDB" id="A0A2N5TY99"/>
<name>A0A2N5TY99_9BASI</name>
<protein>
    <recommendedName>
        <fullName evidence="9">Anthranilate phosphoribosyltransferase</fullName>
        <ecNumber evidence="2">2.4.2.18</ecNumber>
    </recommendedName>
</protein>
<dbReference type="PANTHER" id="PTHR43285">
    <property type="entry name" value="ANTHRANILATE PHOSPHORIBOSYLTRANSFERASE"/>
    <property type="match status" value="1"/>
</dbReference>
<evidence type="ECO:0000313" key="12">
    <source>
        <dbReference type="Proteomes" id="UP000235388"/>
    </source>
</evidence>
<evidence type="ECO:0000259" key="10">
    <source>
        <dbReference type="Pfam" id="PF00591"/>
    </source>
</evidence>
<dbReference type="Pfam" id="PF00591">
    <property type="entry name" value="Glycos_transf_3"/>
    <property type="match status" value="1"/>
</dbReference>
<dbReference type="PANTHER" id="PTHR43285:SF2">
    <property type="entry name" value="ANTHRANILATE PHOSPHORIBOSYLTRANSFERASE"/>
    <property type="match status" value="1"/>
</dbReference>
<dbReference type="FunFam" id="3.40.1030.10:FF:000002">
    <property type="entry name" value="Anthranilate phosphoribosyltransferase"/>
    <property type="match status" value="1"/>
</dbReference>
<dbReference type="GO" id="GO:0004048">
    <property type="term" value="F:anthranilate phosphoribosyltransferase activity"/>
    <property type="evidence" value="ECO:0007669"/>
    <property type="project" value="UniProtKB-EC"/>
</dbReference>
<evidence type="ECO:0000256" key="5">
    <source>
        <dbReference type="ARBA" id="ARBA00022679"/>
    </source>
</evidence>
<evidence type="ECO:0000256" key="8">
    <source>
        <dbReference type="ARBA" id="ARBA00061500"/>
    </source>
</evidence>
<keyword evidence="4" id="KW-0328">Glycosyltransferase</keyword>
<dbReference type="EMBL" id="PGCJ01000378">
    <property type="protein sequence ID" value="PLW30442.1"/>
    <property type="molecule type" value="Genomic_DNA"/>
</dbReference>
<dbReference type="Gene3D" id="3.40.1030.10">
    <property type="entry name" value="Nucleoside phosphorylase/phosphoribosyltransferase catalytic domain"/>
    <property type="match status" value="1"/>
</dbReference>
<reference evidence="11 12" key="1">
    <citation type="submission" date="2017-11" db="EMBL/GenBank/DDBJ databases">
        <title>De novo assembly and phasing of dikaryotic genomes from two isolates of Puccinia coronata f. sp. avenae, the causal agent of oat crown rust.</title>
        <authorList>
            <person name="Miller M.E."/>
            <person name="Zhang Y."/>
            <person name="Omidvar V."/>
            <person name="Sperschneider J."/>
            <person name="Schwessinger B."/>
            <person name="Raley C."/>
            <person name="Palmer J.M."/>
            <person name="Garnica D."/>
            <person name="Upadhyaya N."/>
            <person name="Rathjen J."/>
            <person name="Taylor J.M."/>
            <person name="Park R.F."/>
            <person name="Dodds P.N."/>
            <person name="Hirsch C.D."/>
            <person name="Kianian S.F."/>
            <person name="Figueroa M."/>
        </authorList>
    </citation>
    <scope>NUCLEOTIDE SEQUENCE [LARGE SCALE GENOMIC DNA]</scope>
    <source>
        <strain evidence="11">12NC29</strain>
    </source>
</reference>